<comment type="caution">
    <text evidence="1">The sequence shown here is derived from an EMBL/GenBank/DDBJ whole genome shotgun (WGS) entry which is preliminary data.</text>
</comment>
<accession>A0A5B7KFB1</accession>
<dbReference type="AlphaFoldDB" id="A0A5B7KFB1"/>
<reference evidence="1 2" key="1">
    <citation type="submission" date="2019-05" db="EMBL/GenBank/DDBJ databases">
        <title>Another draft genome of Portunus trituberculatus and its Hox gene families provides insights of decapod evolution.</title>
        <authorList>
            <person name="Jeong J.-H."/>
            <person name="Song I."/>
            <person name="Kim S."/>
            <person name="Choi T."/>
            <person name="Kim D."/>
            <person name="Ryu S."/>
            <person name="Kim W."/>
        </authorList>
    </citation>
    <scope>NUCLEOTIDE SEQUENCE [LARGE SCALE GENOMIC DNA]</scope>
    <source>
        <tissue evidence="1">Muscle</tissue>
    </source>
</reference>
<gene>
    <name evidence="1" type="ORF">E2C01_101609</name>
</gene>
<dbReference type="Proteomes" id="UP000324222">
    <property type="component" value="Unassembled WGS sequence"/>
</dbReference>
<proteinExistence type="predicted"/>
<evidence type="ECO:0000313" key="1">
    <source>
        <dbReference type="EMBL" id="MPD05840.1"/>
    </source>
</evidence>
<organism evidence="1 2">
    <name type="scientific">Portunus trituberculatus</name>
    <name type="common">Swimming crab</name>
    <name type="synonym">Neptunus trituberculatus</name>
    <dbReference type="NCBI Taxonomy" id="210409"/>
    <lineage>
        <taxon>Eukaryota</taxon>
        <taxon>Metazoa</taxon>
        <taxon>Ecdysozoa</taxon>
        <taxon>Arthropoda</taxon>
        <taxon>Crustacea</taxon>
        <taxon>Multicrustacea</taxon>
        <taxon>Malacostraca</taxon>
        <taxon>Eumalacostraca</taxon>
        <taxon>Eucarida</taxon>
        <taxon>Decapoda</taxon>
        <taxon>Pleocyemata</taxon>
        <taxon>Brachyura</taxon>
        <taxon>Eubrachyura</taxon>
        <taxon>Portunoidea</taxon>
        <taxon>Portunidae</taxon>
        <taxon>Portuninae</taxon>
        <taxon>Portunus</taxon>
    </lineage>
</organism>
<protein>
    <submittedName>
        <fullName evidence="1">Uncharacterized protein</fullName>
    </submittedName>
</protein>
<name>A0A5B7KFB1_PORTR</name>
<dbReference type="EMBL" id="VSRR010148003">
    <property type="protein sequence ID" value="MPD05840.1"/>
    <property type="molecule type" value="Genomic_DNA"/>
</dbReference>
<sequence length="79" mass="9132">MVGFEPMRGRLPDPMLTTLTTLWQLWGDYEFVAKTETSSNQFPWEFILTSLLEAVCSDDDEQWCLHRTLSPSRPSTFSS</sequence>
<evidence type="ECO:0000313" key="2">
    <source>
        <dbReference type="Proteomes" id="UP000324222"/>
    </source>
</evidence>
<keyword evidence="2" id="KW-1185">Reference proteome</keyword>